<evidence type="ECO:0000256" key="7">
    <source>
        <dbReference type="ARBA" id="ARBA00022898"/>
    </source>
</evidence>
<dbReference type="Gene3D" id="3.90.1150.10">
    <property type="entry name" value="Aspartate Aminotransferase, domain 1"/>
    <property type="match status" value="1"/>
</dbReference>
<dbReference type="GO" id="GO:0009102">
    <property type="term" value="P:biotin biosynthetic process"/>
    <property type="evidence" value="ECO:0007669"/>
    <property type="project" value="UniProtKB-UniRule"/>
</dbReference>
<dbReference type="Pfam" id="PF13500">
    <property type="entry name" value="AAA_26"/>
    <property type="match status" value="1"/>
</dbReference>
<dbReference type="PANTHER" id="PTHR42684:SF17">
    <property type="entry name" value="ADENOSYLMETHIONINE-8-AMINO-7-OXONONANOATE AMINOTRANSFERASE"/>
    <property type="match status" value="1"/>
</dbReference>
<organism evidence="11 12">
    <name type="scientific">Campylobacter ureolyticus</name>
    <dbReference type="NCBI Taxonomy" id="827"/>
    <lineage>
        <taxon>Bacteria</taxon>
        <taxon>Pseudomonadati</taxon>
        <taxon>Campylobacterota</taxon>
        <taxon>Epsilonproteobacteria</taxon>
        <taxon>Campylobacterales</taxon>
        <taxon>Campylobacteraceae</taxon>
        <taxon>Campylobacter</taxon>
    </lineage>
</organism>
<keyword evidence="7 10" id="KW-0663">Pyridoxal phosphate</keyword>
<feature type="binding site" evidence="10">
    <location>
        <position position="365"/>
    </location>
    <ligand>
        <name>substrate</name>
    </ligand>
</feature>
<proteinExistence type="inferred from homology"/>
<dbReference type="InterPro" id="IPR015424">
    <property type="entry name" value="PyrdxlP-dep_Trfase"/>
</dbReference>
<feature type="binding site" evidence="10">
    <location>
        <begin position="528"/>
        <end position="529"/>
    </location>
    <ligand>
        <name>pyridoxal 5'-phosphate</name>
        <dbReference type="ChEBI" id="CHEBI:597326"/>
    </ligand>
</feature>
<comment type="pathway">
    <text evidence="2 10">Cofactor biosynthesis; biotin biosynthesis; 7,8-diaminononanoate from 8-amino-7-oxononanoate (SAM route): step 1/1.</text>
</comment>
<dbReference type="Gene3D" id="3.40.640.10">
    <property type="entry name" value="Type I PLP-dependent aspartate aminotransferase-like (Major domain)"/>
    <property type="match status" value="1"/>
</dbReference>
<dbReference type="GO" id="GO:0004141">
    <property type="term" value="F:dethiobiotin synthase activity"/>
    <property type="evidence" value="ECO:0007669"/>
    <property type="project" value="UniProtKB-UniRule"/>
</dbReference>
<dbReference type="InterPro" id="IPR015422">
    <property type="entry name" value="PyrdxlP-dep_Trfase_small"/>
</dbReference>
<accession>A0A2I1NCB0</accession>
<comment type="subunit">
    <text evidence="9">Homodimer.</text>
</comment>
<comment type="subcellular location">
    <subcellularLocation>
        <location evidence="9">Cytoplasm</location>
    </subcellularLocation>
</comment>
<keyword evidence="9" id="KW-0460">Magnesium</keyword>
<feature type="binding site" evidence="10">
    <location>
        <position position="611"/>
    </location>
    <ligand>
        <name>substrate</name>
    </ligand>
</feature>
<feature type="modified residue" description="N6-(pyridoxal phosphate)lysine" evidence="10">
    <location>
        <position position="495"/>
    </location>
</feature>
<evidence type="ECO:0000256" key="3">
    <source>
        <dbReference type="ARBA" id="ARBA00022576"/>
    </source>
</evidence>
<keyword evidence="9" id="KW-0436">Ligase</keyword>
<evidence type="ECO:0000256" key="1">
    <source>
        <dbReference type="ARBA" id="ARBA00001933"/>
    </source>
</evidence>
<dbReference type="Proteomes" id="UP000234639">
    <property type="component" value="Unassembled WGS sequence"/>
</dbReference>
<keyword evidence="4 10" id="KW-0808">Transferase</keyword>
<evidence type="ECO:0000256" key="4">
    <source>
        <dbReference type="ARBA" id="ARBA00022679"/>
    </source>
</evidence>
<feature type="binding site" evidence="9">
    <location>
        <begin position="196"/>
        <end position="198"/>
    </location>
    <ligand>
        <name>ATP</name>
        <dbReference type="ChEBI" id="CHEBI:30616"/>
    </ligand>
</feature>
<dbReference type="GO" id="GO:0030170">
    <property type="term" value="F:pyridoxal phosphate binding"/>
    <property type="evidence" value="ECO:0007669"/>
    <property type="project" value="UniProtKB-UniRule"/>
</dbReference>
<feature type="binding site" evidence="10">
    <location>
        <position position="527"/>
    </location>
    <ligand>
        <name>substrate</name>
    </ligand>
</feature>
<comment type="catalytic activity">
    <reaction evidence="9">
        <text>(7R,8S)-7,8-diammoniononanoate + CO2 + ATP = (4R,5S)-dethiobiotin + ADP + phosphate + 3 H(+)</text>
        <dbReference type="Rhea" id="RHEA:15805"/>
        <dbReference type="ChEBI" id="CHEBI:15378"/>
        <dbReference type="ChEBI" id="CHEBI:16526"/>
        <dbReference type="ChEBI" id="CHEBI:30616"/>
        <dbReference type="ChEBI" id="CHEBI:43474"/>
        <dbReference type="ChEBI" id="CHEBI:149469"/>
        <dbReference type="ChEBI" id="CHEBI:149473"/>
        <dbReference type="ChEBI" id="CHEBI:456216"/>
        <dbReference type="EC" id="6.3.3.3"/>
    </reaction>
</comment>
<gene>
    <name evidence="9" type="primary">bioD</name>
    <name evidence="10" type="synonym">bioA</name>
    <name evidence="11" type="ORF">CYJ41_00670</name>
</gene>
<comment type="catalytic activity">
    <reaction evidence="8 10">
        <text>(8S)-8-amino-7-oxononanoate + S-adenosyl-L-methionine = S-adenosyl-4-methylsulfanyl-2-oxobutanoate + (7R,8S)-7,8-diammoniononanoate</text>
        <dbReference type="Rhea" id="RHEA:16861"/>
        <dbReference type="ChEBI" id="CHEBI:16490"/>
        <dbReference type="ChEBI" id="CHEBI:59789"/>
        <dbReference type="ChEBI" id="CHEBI:149468"/>
        <dbReference type="ChEBI" id="CHEBI:149469"/>
        <dbReference type="EC" id="2.6.1.62"/>
    </reaction>
</comment>
<evidence type="ECO:0000256" key="5">
    <source>
        <dbReference type="ARBA" id="ARBA00022691"/>
    </source>
</evidence>
<comment type="function">
    <text evidence="10">Catalyzes the transfer of the alpha-amino group from S-adenosyl-L-methionine (SAM) to 7-keto-8-aminopelargonic acid (KAPA) to form 7,8-diaminopelargonic acid (DAPA). It is the only aminotransferase known to utilize SAM as an amino donor.</text>
</comment>
<evidence type="ECO:0000256" key="6">
    <source>
        <dbReference type="ARBA" id="ARBA00022756"/>
    </source>
</evidence>
<evidence type="ECO:0000313" key="12">
    <source>
        <dbReference type="Proteomes" id="UP000234639"/>
    </source>
</evidence>
<dbReference type="GO" id="GO:0004015">
    <property type="term" value="F:adenosylmethionine-8-amino-7-oxononanoate transaminase activity"/>
    <property type="evidence" value="ECO:0007669"/>
    <property type="project" value="UniProtKB-UniRule"/>
</dbReference>
<comment type="pathway">
    <text evidence="9">Cofactor biosynthesis; biotin biosynthesis; biotin from 7,8-diaminononanoate: step 1/2.</text>
</comment>
<keyword evidence="9" id="KW-0479">Metal-binding</keyword>
<dbReference type="HAMAP" id="MF_00336">
    <property type="entry name" value="BioD"/>
    <property type="match status" value="1"/>
</dbReference>
<feature type="site" description="Participates in the substrate recognition with KAPA and in a stacking interaction with the adenine ring of SAM" evidence="10">
    <location>
        <position position="234"/>
    </location>
</feature>
<dbReference type="PROSITE" id="PS00600">
    <property type="entry name" value="AA_TRANSFER_CLASS_3"/>
    <property type="match status" value="1"/>
</dbReference>
<dbReference type="GO" id="GO:0005737">
    <property type="term" value="C:cytoplasm"/>
    <property type="evidence" value="ECO:0007669"/>
    <property type="project" value="UniProtKB-SubCell"/>
</dbReference>
<keyword evidence="5 10" id="KW-0949">S-adenosyl-L-methionine</keyword>
<dbReference type="RefSeq" id="WP_101636474.1">
    <property type="nucleotide sequence ID" value="NZ_PKHU01000001.1"/>
</dbReference>
<dbReference type="NCBIfam" id="TIGR00508">
    <property type="entry name" value="bioA"/>
    <property type="match status" value="1"/>
</dbReference>
<sequence>MNFFITATNTDVGKTFVTSSLLKAFLDENLNTVAIKPVQSGCTQDTLTDAMAYTKISSKNNFTPRYSLKFPSSPEYAAKKENIKIDFNEILKYCNDFLQNYENVLIEGAGGLFVPLNEKSYIIDFIQALNLPVVLVCKNELGVINQILLSIEALENRGLKLDLIVLNFSDLNDEISLSNLEYLKDKFNCDIVNLEPNLSIQKASLKFRNFIKNYKKTDDFIDLEFDKNHLFHPYTSSIKPLKTYGVSNAKDSYIYINDEKFQNKALIDGMSSWWCAYLGYKNTDFNKAIIKQINKFSHVMFGGLTHAPAINLGKKLLNLMPKNMDKIFYSDSGSVSVEVALKMALQFQQNKNPNKTKIATFKGGYHGDTFGAMSVCDPVTGMHSLFKNTLAKQIFMPKPISKFGFDFDEKSLIEMKKIIYENKDYIAAIIIEPIVQGAGGMWFYHENYLKFLREICYEIDALLIFDEIATGFGRLGEMFAYKIANVNPDIICIGKALTGGVMSFAATICSKEVADGICENDRVFMHGPTFMANPLACSVAIKSLEILENSNFKEKVNHIEKLLKDELMKCYDFQSVKDVRVLGAIGVVEIDKEVNTENIQSFFVENGVWIRPFGKNIYIMPHFTQNDKELKTLCNAIYNAIKFKKYE</sequence>
<keyword evidence="3 10" id="KW-0032">Aminotransferase</keyword>
<evidence type="ECO:0000256" key="9">
    <source>
        <dbReference type="HAMAP-Rule" id="MF_00336"/>
    </source>
</evidence>
<feature type="binding site" evidence="10">
    <location>
        <position position="495"/>
    </location>
    <ligand>
        <name>substrate</name>
    </ligand>
</feature>
<feature type="binding site" evidence="9">
    <location>
        <begin position="107"/>
        <end position="110"/>
    </location>
    <ligand>
        <name>ATP</name>
        <dbReference type="ChEBI" id="CHEBI:30616"/>
    </ligand>
</feature>
<comment type="function">
    <text evidence="9">Catalyzes a mechanistically unusual reaction, the ATP-dependent insertion of CO2 between the N7 and N8 nitrogen atoms of 7,8-diaminopelargonic acid (DAPA, also called 7,8-diammoniononanoate) to form a ureido ring.</text>
</comment>
<comment type="cofactor">
    <cofactor evidence="1 10">
        <name>pyridoxal 5'-phosphate</name>
        <dbReference type="ChEBI" id="CHEBI:597326"/>
    </cofactor>
</comment>
<feature type="binding site" evidence="9">
    <location>
        <position position="49"/>
    </location>
    <ligand>
        <name>ATP</name>
        <dbReference type="ChEBI" id="CHEBI:30616"/>
    </ligand>
</feature>
<dbReference type="EMBL" id="PKHU01000001">
    <property type="protein sequence ID" value="PKZ29985.1"/>
    <property type="molecule type" value="Genomic_DNA"/>
</dbReference>
<dbReference type="Gene3D" id="3.40.50.300">
    <property type="entry name" value="P-loop containing nucleotide triphosphate hydrolases"/>
    <property type="match status" value="1"/>
</dbReference>
<dbReference type="CDD" id="cd00610">
    <property type="entry name" value="OAT_like"/>
    <property type="match status" value="1"/>
</dbReference>
<feature type="binding site" evidence="9">
    <location>
        <position position="40"/>
    </location>
    <ligand>
        <name>substrate</name>
    </ligand>
</feature>
<comment type="caution">
    <text evidence="9">Lacks conserved residue(s) required for the propagation of feature annotation.</text>
</comment>
<keyword evidence="9" id="KW-0963">Cytoplasm</keyword>
<keyword evidence="9" id="KW-0547">Nucleotide-binding</keyword>
<feature type="binding site" evidence="9">
    <location>
        <position position="15"/>
    </location>
    <ligand>
        <name>Mg(2+)</name>
        <dbReference type="ChEBI" id="CHEBI:18420"/>
    </ligand>
</feature>
<feature type="binding site" evidence="9">
    <location>
        <position position="107"/>
    </location>
    <ligand>
        <name>Mg(2+)</name>
        <dbReference type="ChEBI" id="CHEBI:18420"/>
    </ligand>
</feature>
<comment type="similarity">
    <text evidence="10">Belongs to the class-III pyridoxal-phosphate-dependent aminotransferase family. BioA subfamily.</text>
</comment>
<protein>
    <recommendedName>
        <fullName evidence="9 10">Multifunctional fusion protein</fullName>
    </recommendedName>
    <domain>
        <recommendedName>
            <fullName evidence="10">Adenosylmethionine-8-amino-7-oxononanoate aminotransferase</fullName>
            <ecNumber evidence="10">2.6.1.62</ecNumber>
        </recommendedName>
        <alternativeName>
            <fullName evidence="10">7,8-diamino-pelargonic acid aminotransferase</fullName>
        </alternativeName>
        <alternativeName>
            <fullName evidence="10">7,8-diaminononanoate synthase</fullName>
        </alternativeName>
        <alternativeName>
            <fullName evidence="10">Diaminopelargonic acid synthase</fullName>
            <shortName evidence="10">DANS</shortName>
            <shortName evidence="10">DAPA AT</shortName>
            <shortName evidence="10">DAPA aminotransferase</shortName>
        </alternativeName>
    </domain>
    <domain>
        <recommendedName>
            <fullName evidence="9">ATP-dependent dethiobiotin synthetase BioD</fullName>
            <ecNumber evidence="9">6.3.3.3</ecNumber>
        </recommendedName>
        <alternativeName>
            <fullName evidence="9">DTB synthetase</fullName>
        </alternativeName>
        <alternativeName>
            <fullName evidence="9">Dethiobiotin synthase</fullName>
            <shortName evidence="9">DTBS</shortName>
        </alternativeName>
    </domain>
</protein>
<dbReference type="NCBIfam" id="NF004624">
    <property type="entry name" value="PRK05964.1"/>
    <property type="match status" value="1"/>
</dbReference>
<comment type="similarity">
    <text evidence="9">Belongs to the dethiobiotin synthetase family.</text>
</comment>
<dbReference type="PANTHER" id="PTHR42684">
    <property type="entry name" value="ADENOSYLMETHIONINE-8-AMINO-7-OXONONANOATE AMINOTRANSFERASE"/>
    <property type="match status" value="1"/>
</dbReference>
<evidence type="ECO:0000313" key="11">
    <source>
        <dbReference type="EMBL" id="PKZ29985.1"/>
    </source>
</evidence>
<dbReference type="InterPro" id="IPR027417">
    <property type="entry name" value="P-loop_NTPase"/>
</dbReference>
<feature type="binding site" evidence="10">
    <location>
        <position position="273"/>
    </location>
    <ligand>
        <name>substrate</name>
    </ligand>
</feature>
<feature type="binding site" evidence="10">
    <location>
        <position position="466"/>
    </location>
    <ligand>
        <name>pyridoxal 5'-phosphate</name>
        <dbReference type="ChEBI" id="CHEBI:597326"/>
    </ligand>
</feature>
<dbReference type="UniPathway" id="UPA00078">
    <property type="reaction ID" value="UER00160"/>
</dbReference>
<dbReference type="InterPro" id="IPR049704">
    <property type="entry name" value="Aminotrans_3_PPA_site"/>
</dbReference>
<dbReference type="HAMAP" id="MF_00834">
    <property type="entry name" value="BioA"/>
    <property type="match status" value="1"/>
</dbReference>
<dbReference type="InterPro" id="IPR005814">
    <property type="entry name" value="Aminotrans_3"/>
</dbReference>
<reference evidence="11 12" key="1">
    <citation type="submission" date="2017-12" db="EMBL/GenBank/DDBJ databases">
        <title>Phylogenetic diversity of female urinary microbiome.</title>
        <authorList>
            <person name="Thomas-White K."/>
            <person name="Wolfe A.J."/>
        </authorList>
    </citation>
    <scope>NUCLEOTIDE SEQUENCE [LARGE SCALE GENOMIC DNA]</scope>
    <source>
        <strain evidence="11 12">UMB0112</strain>
    </source>
</reference>
<comment type="cofactor">
    <cofactor evidence="9">
        <name>Mg(2+)</name>
        <dbReference type="ChEBI" id="CHEBI:18420"/>
    </cofactor>
</comment>
<feature type="active site" evidence="9">
    <location>
        <position position="36"/>
    </location>
</feature>
<name>A0A2I1NCB0_9BACT</name>
<dbReference type="SUPFAM" id="SSF52540">
    <property type="entry name" value="P-loop containing nucleoside triphosphate hydrolases"/>
    <property type="match status" value="1"/>
</dbReference>
<feature type="binding site" evidence="9">
    <location>
        <position position="49"/>
    </location>
    <ligand>
        <name>Mg(2+)</name>
        <dbReference type="ChEBI" id="CHEBI:18420"/>
    </ligand>
</feature>
<dbReference type="InterPro" id="IPR005815">
    <property type="entry name" value="BioA"/>
</dbReference>
<dbReference type="InterPro" id="IPR015421">
    <property type="entry name" value="PyrdxlP-dep_Trfase_major"/>
</dbReference>
<dbReference type="NCBIfam" id="TIGR00347">
    <property type="entry name" value="bioD"/>
    <property type="match status" value="1"/>
</dbReference>
<keyword evidence="9" id="KW-0067">ATP-binding</keyword>
<dbReference type="Pfam" id="PF00202">
    <property type="entry name" value="Aminotran_3"/>
    <property type="match status" value="1"/>
</dbReference>
<feature type="binding site" evidence="10">
    <location>
        <begin position="333"/>
        <end position="334"/>
    </location>
    <ligand>
        <name>pyridoxal 5'-phosphate</name>
        <dbReference type="ChEBI" id="CHEBI:597326"/>
    </ligand>
</feature>
<dbReference type="InterPro" id="IPR004472">
    <property type="entry name" value="DTB_synth_BioD"/>
</dbReference>
<evidence type="ECO:0000256" key="2">
    <source>
        <dbReference type="ARBA" id="ARBA00005063"/>
    </source>
</evidence>
<dbReference type="EC" id="6.3.3.3" evidence="9"/>
<evidence type="ECO:0000256" key="8">
    <source>
        <dbReference type="ARBA" id="ARBA00048449"/>
    </source>
</evidence>
<dbReference type="FunFam" id="3.40.640.10:FF:000004">
    <property type="entry name" value="Acetylornithine aminotransferase"/>
    <property type="match status" value="1"/>
</dbReference>
<dbReference type="GO" id="GO:0000287">
    <property type="term" value="F:magnesium ion binding"/>
    <property type="evidence" value="ECO:0007669"/>
    <property type="project" value="UniProtKB-UniRule"/>
</dbReference>
<comment type="caution">
    <text evidence="11">The sequence shown here is derived from an EMBL/GenBank/DDBJ whole genome shotgun (WGS) entry which is preliminary data.</text>
</comment>
<feature type="binding site" evidence="9">
    <location>
        <begin position="11"/>
        <end position="16"/>
    </location>
    <ligand>
        <name>ATP</name>
        <dbReference type="ChEBI" id="CHEBI:30616"/>
    </ligand>
</feature>
<dbReference type="SUPFAM" id="SSF53383">
    <property type="entry name" value="PLP-dependent transferases"/>
    <property type="match status" value="1"/>
</dbReference>
<keyword evidence="6 9" id="KW-0093">Biotin biosynthesis</keyword>
<dbReference type="AlphaFoldDB" id="A0A2I1NCB0"/>
<dbReference type="EC" id="2.6.1.62" evidence="10"/>
<dbReference type="GO" id="GO:0005524">
    <property type="term" value="F:ATP binding"/>
    <property type="evidence" value="ECO:0007669"/>
    <property type="project" value="UniProtKB-UniRule"/>
</dbReference>
<evidence type="ECO:0000256" key="10">
    <source>
        <dbReference type="HAMAP-Rule" id="MF_00834"/>
    </source>
</evidence>
<dbReference type="CDD" id="cd03109">
    <property type="entry name" value="DTBS"/>
    <property type="match status" value="1"/>
</dbReference>